<dbReference type="GO" id="GO:0005634">
    <property type="term" value="C:nucleus"/>
    <property type="evidence" value="ECO:0007669"/>
    <property type="project" value="UniProtKB-SubCell"/>
</dbReference>
<feature type="domain" description="C2H2-type" evidence="13">
    <location>
        <begin position="492"/>
        <end position="519"/>
    </location>
</feature>
<dbReference type="FunFam" id="3.30.160.60:FF:000690">
    <property type="entry name" value="Zinc finger protein 354C"/>
    <property type="match status" value="1"/>
</dbReference>
<feature type="region of interest" description="Disordered" evidence="12">
    <location>
        <begin position="877"/>
        <end position="907"/>
    </location>
</feature>
<dbReference type="FunFam" id="3.30.160.60:FF:002343">
    <property type="entry name" value="Zinc finger protein 33A"/>
    <property type="match status" value="1"/>
</dbReference>
<feature type="region of interest" description="Disordered" evidence="12">
    <location>
        <begin position="822"/>
        <end position="855"/>
    </location>
</feature>
<evidence type="ECO:0000313" key="14">
    <source>
        <dbReference type="EMBL" id="CAG5122504.1"/>
    </source>
</evidence>
<dbReference type="Proteomes" id="UP000678393">
    <property type="component" value="Unassembled WGS sequence"/>
</dbReference>
<dbReference type="InterPro" id="IPR036236">
    <property type="entry name" value="Znf_C2H2_sf"/>
</dbReference>
<dbReference type="SUPFAM" id="SSF57667">
    <property type="entry name" value="beta-beta-alpha zinc fingers"/>
    <property type="match status" value="5"/>
</dbReference>
<evidence type="ECO:0000256" key="4">
    <source>
        <dbReference type="ARBA" id="ARBA00022771"/>
    </source>
</evidence>
<dbReference type="FunFam" id="3.30.160.60:FF:000191">
    <property type="entry name" value="zinc finger protein 366"/>
    <property type="match status" value="1"/>
</dbReference>
<evidence type="ECO:0000256" key="5">
    <source>
        <dbReference type="ARBA" id="ARBA00022833"/>
    </source>
</evidence>
<keyword evidence="2" id="KW-0479">Metal-binding</keyword>
<dbReference type="InterPro" id="IPR013087">
    <property type="entry name" value="Znf_C2H2_type"/>
</dbReference>
<evidence type="ECO:0000256" key="1">
    <source>
        <dbReference type="ARBA" id="ARBA00004123"/>
    </source>
</evidence>
<keyword evidence="11" id="KW-0175">Coiled coil</keyword>
<protein>
    <recommendedName>
        <fullName evidence="13">C2H2-type domain-containing protein</fullName>
    </recommendedName>
</protein>
<dbReference type="PROSITE" id="PS50157">
    <property type="entry name" value="ZINC_FINGER_C2H2_2"/>
    <property type="match status" value="8"/>
</dbReference>
<feature type="compositionally biased region" description="Polar residues" evidence="12">
    <location>
        <begin position="935"/>
        <end position="944"/>
    </location>
</feature>
<feature type="compositionally biased region" description="Low complexity" evidence="12">
    <location>
        <begin position="172"/>
        <end position="192"/>
    </location>
</feature>
<evidence type="ECO:0000256" key="9">
    <source>
        <dbReference type="ARBA" id="ARBA00023242"/>
    </source>
</evidence>
<sequence>MDNLPPSGFQFAGDDYGAVDFPGSLQSDMQAGMSFGGGGPVFPQNQRGSTYGMSPFHMNYSQQAGMSSMSSLPSSSFRSRFSDYASDQNPHHPMSLPSSASGMISDRLPSFSTIVSSSGGSSADLSKSSQALYSSISGQQHAFQPSGTRGLQAHFDSSSYTDQVSVKTYSKSPSIGSTSPGMSSSNYSGSIPHSSVLQHAAHNGGGQHLSAVSSRSFKEEVMNHQQYLAAGMHSDRHGSYGHGGISQHPGESMTLPKFKHKRHIGPFKFFIIGKTQRPLIFNKGTQTNEESIGELKIRIPKSELHRPESDNDFSDDDDNRRRQRPTHNAGSHGTPRGSPRITFPYDPLPSQGGEFRDYNKNSKVKTVISPSFLDSAGKATMTTCVSNKATIVTVGIVSRPAALGGEPTVSTYQKGIMATGNSAHSPRLPYRHQNSKTSEENIDSGEEPNSEHFEQLLEERKAKARDLEQERMEVSVRIDDTQYVQVGSAKRWQCNECDKSYTTKHNLVMHVLDHSGIKPHLCLKCGKYFKQLSHLNTHMLTHDKIKPHTCNLCGKGFTQISHLKRHAAVSEKNGYCANLRSKHSIGPSLSSSQLGSAMPLLVPNKRYPDQNRIFGTSENYEMEDTKEVDKNEAEGRLLCRYCERRFRYPSQLKDHMQSHNGYRPYMCTECGMDFMKEHHLKAHQFTHTGLKPYTCDLCGRSFNQRANLQRHKLIHDTTRTFKCNICDKMFTQPQTLKAHQVVHADRKPFECSICGKEFGRYHNLQGHMHMHTNSKPYVCFCGSTFTLKGNLNRHKKVKHGLNETTDVMEEDAVNFLSSLSERVRDDHTADGDTDSLSPGSGTEGADGKTGRKGRKSIPRKIHLGEGEAVFQQEALPAPGSDVDSRLQPPAASKPFVIQNPDTDDELDYEEEEGEIPHMKEIHENVAPATGVVSFQPLNDGQSEPGSLKRIRLEDQLDIDKRPRRQLHQRSPIIPMNDVEHSETDDENVDNDNTDTDWMPGSRRRSRGKSDNGDKKI</sequence>
<feature type="region of interest" description="Disordered" evidence="12">
    <location>
        <begin position="169"/>
        <end position="209"/>
    </location>
</feature>
<evidence type="ECO:0000256" key="12">
    <source>
        <dbReference type="SAM" id="MobiDB-lite"/>
    </source>
</evidence>
<feature type="compositionally biased region" description="Basic and acidic residues" evidence="12">
    <location>
        <begin position="1007"/>
        <end position="1016"/>
    </location>
</feature>
<evidence type="ECO:0000256" key="10">
    <source>
        <dbReference type="PROSITE-ProRule" id="PRU00042"/>
    </source>
</evidence>
<feature type="compositionally biased region" description="Basic and acidic residues" evidence="12">
    <location>
        <begin position="950"/>
        <end position="960"/>
    </location>
</feature>
<feature type="region of interest" description="Disordered" evidence="12">
    <location>
        <begin position="419"/>
        <end position="450"/>
    </location>
</feature>
<dbReference type="PANTHER" id="PTHR24393:SF34">
    <property type="entry name" value="PR_SET DOMAIN 13"/>
    <property type="match status" value="1"/>
</dbReference>
<keyword evidence="8" id="KW-0804">Transcription</keyword>
<feature type="domain" description="C2H2-type" evidence="13">
    <location>
        <begin position="721"/>
        <end position="748"/>
    </location>
</feature>
<proteinExistence type="predicted"/>
<feature type="coiled-coil region" evidence="11">
    <location>
        <begin position="450"/>
        <end position="477"/>
    </location>
</feature>
<keyword evidence="3" id="KW-0677">Repeat</keyword>
<name>A0A8S3YZS3_9EUPU</name>
<evidence type="ECO:0000256" key="8">
    <source>
        <dbReference type="ARBA" id="ARBA00023163"/>
    </source>
</evidence>
<feature type="domain" description="C2H2-type" evidence="13">
    <location>
        <begin position="548"/>
        <end position="566"/>
    </location>
</feature>
<evidence type="ECO:0000259" key="13">
    <source>
        <dbReference type="PROSITE" id="PS50157"/>
    </source>
</evidence>
<evidence type="ECO:0000313" key="15">
    <source>
        <dbReference type="Proteomes" id="UP000678393"/>
    </source>
</evidence>
<dbReference type="GO" id="GO:0001228">
    <property type="term" value="F:DNA-binding transcription activator activity, RNA polymerase II-specific"/>
    <property type="evidence" value="ECO:0007669"/>
    <property type="project" value="TreeGrafter"/>
</dbReference>
<dbReference type="Pfam" id="PF00096">
    <property type="entry name" value="zf-C2H2"/>
    <property type="match status" value="7"/>
</dbReference>
<dbReference type="FunFam" id="3.30.160.60:FF:000100">
    <property type="entry name" value="Zinc finger 45-like"/>
    <property type="match status" value="1"/>
</dbReference>
<feature type="region of interest" description="Disordered" evidence="12">
    <location>
        <begin position="283"/>
        <end position="357"/>
    </location>
</feature>
<evidence type="ECO:0000256" key="3">
    <source>
        <dbReference type="ARBA" id="ARBA00022737"/>
    </source>
</evidence>
<accession>A0A8S3YZS3</accession>
<feature type="domain" description="C2H2-type" evidence="13">
    <location>
        <begin position="637"/>
        <end position="664"/>
    </location>
</feature>
<feature type="region of interest" description="Disordered" evidence="12">
    <location>
        <begin position="931"/>
        <end position="1016"/>
    </location>
</feature>
<keyword evidence="9" id="KW-0539">Nucleus</keyword>
<evidence type="ECO:0000256" key="7">
    <source>
        <dbReference type="ARBA" id="ARBA00023125"/>
    </source>
</evidence>
<keyword evidence="7" id="KW-0238">DNA-binding</keyword>
<feature type="domain" description="C2H2-type" evidence="13">
    <location>
        <begin position="665"/>
        <end position="692"/>
    </location>
</feature>
<comment type="caution">
    <text evidence="14">The sequence shown here is derived from an EMBL/GenBank/DDBJ whole genome shotgun (WGS) entry which is preliminary data.</text>
</comment>
<dbReference type="PROSITE" id="PS00028">
    <property type="entry name" value="ZINC_FINGER_C2H2_1"/>
    <property type="match status" value="7"/>
</dbReference>
<reference evidence="14" key="1">
    <citation type="submission" date="2021-04" db="EMBL/GenBank/DDBJ databases">
        <authorList>
            <consortium name="Molecular Ecology Group"/>
        </authorList>
    </citation>
    <scope>NUCLEOTIDE SEQUENCE</scope>
</reference>
<dbReference type="GO" id="GO:0000978">
    <property type="term" value="F:RNA polymerase II cis-regulatory region sequence-specific DNA binding"/>
    <property type="evidence" value="ECO:0007669"/>
    <property type="project" value="TreeGrafter"/>
</dbReference>
<dbReference type="AlphaFoldDB" id="A0A8S3YZS3"/>
<dbReference type="EMBL" id="CAJHNH020001305">
    <property type="protein sequence ID" value="CAG5122504.1"/>
    <property type="molecule type" value="Genomic_DNA"/>
</dbReference>
<comment type="subcellular location">
    <subcellularLocation>
        <location evidence="1">Nucleus</location>
    </subcellularLocation>
</comment>
<dbReference type="OrthoDB" id="7295497at2759"/>
<keyword evidence="4 10" id="KW-0863">Zinc-finger</keyword>
<dbReference type="Gene3D" id="3.30.160.60">
    <property type="entry name" value="Classic Zinc Finger"/>
    <property type="match status" value="9"/>
</dbReference>
<feature type="domain" description="C2H2-type" evidence="13">
    <location>
        <begin position="520"/>
        <end position="547"/>
    </location>
</feature>
<gene>
    <name evidence="14" type="ORF">CUNI_LOCUS8062</name>
</gene>
<feature type="region of interest" description="Disordered" evidence="12">
    <location>
        <begin position="79"/>
        <end position="101"/>
    </location>
</feature>
<dbReference type="SMART" id="SM00355">
    <property type="entry name" value="ZnF_C2H2"/>
    <property type="match status" value="9"/>
</dbReference>
<keyword evidence="15" id="KW-1185">Reference proteome</keyword>
<dbReference type="FunFam" id="3.30.160.60:FF:000446">
    <property type="entry name" value="Zinc finger protein"/>
    <property type="match status" value="1"/>
</dbReference>
<organism evidence="14 15">
    <name type="scientific">Candidula unifasciata</name>
    <dbReference type="NCBI Taxonomy" id="100452"/>
    <lineage>
        <taxon>Eukaryota</taxon>
        <taxon>Metazoa</taxon>
        <taxon>Spiralia</taxon>
        <taxon>Lophotrochozoa</taxon>
        <taxon>Mollusca</taxon>
        <taxon>Gastropoda</taxon>
        <taxon>Heterobranchia</taxon>
        <taxon>Euthyneura</taxon>
        <taxon>Panpulmonata</taxon>
        <taxon>Eupulmonata</taxon>
        <taxon>Stylommatophora</taxon>
        <taxon>Helicina</taxon>
        <taxon>Helicoidea</taxon>
        <taxon>Geomitridae</taxon>
        <taxon>Candidula</taxon>
    </lineage>
</organism>
<dbReference type="FunFam" id="3.30.160.60:FF:000182">
    <property type="entry name" value="zinc finger protein 366"/>
    <property type="match status" value="1"/>
</dbReference>
<feature type="compositionally biased region" description="Acidic residues" evidence="12">
    <location>
        <begin position="982"/>
        <end position="994"/>
    </location>
</feature>
<dbReference type="GO" id="GO:0008270">
    <property type="term" value="F:zinc ion binding"/>
    <property type="evidence" value="ECO:0007669"/>
    <property type="project" value="UniProtKB-KW"/>
</dbReference>
<feature type="domain" description="C2H2-type" evidence="13">
    <location>
        <begin position="749"/>
        <end position="776"/>
    </location>
</feature>
<evidence type="ECO:0000256" key="6">
    <source>
        <dbReference type="ARBA" id="ARBA00023015"/>
    </source>
</evidence>
<evidence type="ECO:0000256" key="2">
    <source>
        <dbReference type="ARBA" id="ARBA00022723"/>
    </source>
</evidence>
<evidence type="ECO:0000256" key="11">
    <source>
        <dbReference type="SAM" id="Coils"/>
    </source>
</evidence>
<dbReference type="PANTHER" id="PTHR24393">
    <property type="entry name" value="ZINC FINGER PROTEIN"/>
    <property type="match status" value="1"/>
</dbReference>
<feature type="domain" description="C2H2-type" evidence="13">
    <location>
        <begin position="693"/>
        <end position="720"/>
    </location>
</feature>
<feature type="compositionally biased region" description="Basic and acidic residues" evidence="12">
    <location>
        <begin position="293"/>
        <end position="309"/>
    </location>
</feature>
<keyword evidence="6" id="KW-0805">Transcription regulation</keyword>
<keyword evidence="5" id="KW-0862">Zinc</keyword>